<dbReference type="InterPro" id="IPR010730">
    <property type="entry name" value="HET"/>
</dbReference>
<sequence>MSPRRVLTLQLCEPNDVSGLETAYTSYTNAMSFSDDRLCPICANLNIEGLFDPTRFKGLPPAPSPESEAVGWDKYIQHAATWRRLTREEIVAHYPPGIVPSCPFCEIVGGIGHLLAAGRPLNPNSHTPRETKKVLLAIPSDLLYDIATSRREQYATNAAASVFLLIMDQVQYDEAKAKSFGSTTLFVRFAHRDFPGSLVSLVANQSLDLRRPLDLPMQGRRLLEEKIDYEFVRSWVQLCEDQHDNCRTRGNLQPVPRLKLIDCEARRIIKPDPNRKYPYVALSYVWGGAPPEKYNYPNLPDELPPVILDTMRAVVKLGFRYVWIDRYCIWQDDQIHKMSQVERMDQIYSDAELTIVAVGAKDPSYGLPGLTLSRTQHIPINKRIGERHLVGKFSHHWQLNEVSKSKWATRGWTFQETCLSRRRFT</sequence>
<reference evidence="2 3" key="1">
    <citation type="submission" date="2018-10" db="EMBL/GenBank/DDBJ databases">
        <title>Genome sequence of Verticillium nonalfalfae VnAa140.</title>
        <authorList>
            <person name="Stajich J.E."/>
            <person name="Kasson M.T."/>
        </authorList>
    </citation>
    <scope>NUCLEOTIDE SEQUENCE [LARGE SCALE GENOMIC DNA]</scope>
    <source>
        <strain evidence="2 3">VnAa140</strain>
    </source>
</reference>
<gene>
    <name evidence="2" type="ORF">D7B24_008526</name>
</gene>
<dbReference type="EMBL" id="RBVV01000077">
    <property type="protein sequence ID" value="RNJ55478.1"/>
    <property type="molecule type" value="Genomic_DNA"/>
</dbReference>
<evidence type="ECO:0000259" key="1">
    <source>
        <dbReference type="Pfam" id="PF06985"/>
    </source>
</evidence>
<dbReference type="Pfam" id="PF06985">
    <property type="entry name" value="HET"/>
    <property type="match status" value="1"/>
</dbReference>
<keyword evidence="3" id="KW-1185">Reference proteome</keyword>
<dbReference type="Proteomes" id="UP000267145">
    <property type="component" value="Unassembled WGS sequence"/>
</dbReference>
<dbReference type="PANTHER" id="PTHR33112:SF1">
    <property type="entry name" value="HETEROKARYON INCOMPATIBILITY DOMAIN-CONTAINING PROTEIN"/>
    <property type="match status" value="1"/>
</dbReference>
<proteinExistence type="predicted"/>
<protein>
    <recommendedName>
        <fullName evidence="1">Heterokaryon incompatibility domain-containing protein</fullName>
    </recommendedName>
</protein>
<feature type="domain" description="Heterokaryon incompatibility" evidence="1">
    <location>
        <begin position="279"/>
        <end position="416"/>
    </location>
</feature>
<comment type="caution">
    <text evidence="2">The sequence shown here is derived from an EMBL/GenBank/DDBJ whole genome shotgun (WGS) entry which is preliminary data.</text>
</comment>
<evidence type="ECO:0000313" key="3">
    <source>
        <dbReference type="Proteomes" id="UP000267145"/>
    </source>
</evidence>
<evidence type="ECO:0000313" key="2">
    <source>
        <dbReference type="EMBL" id="RNJ55478.1"/>
    </source>
</evidence>
<dbReference type="GeneID" id="39612215"/>
<dbReference type="STRING" id="1051616.A0A3M9Y7L4"/>
<accession>A0A3M9Y7L4</accession>
<dbReference type="RefSeq" id="XP_028493636.1">
    <property type="nucleotide sequence ID" value="XM_028642613.1"/>
</dbReference>
<dbReference type="AlphaFoldDB" id="A0A3M9Y7L4"/>
<organism evidence="2 3">
    <name type="scientific">Verticillium nonalfalfae</name>
    <dbReference type="NCBI Taxonomy" id="1051616"/>
    <lineage>
        <taxon>Eukaryota</taxon>
        <taxon>Fungi</taxon>
        <taxon>Dikarya</taxon>
        <taxon>Ascomycota</taxon>
        <taxon>Pezizomycotina</taxon>
        <taxon>Sordariomycetes</taxon>
        <taxon>Hypocreomycetidae</taxon>
        <taxon>Glomerellales</taxon>
        <taxon>Plectosphaerellaceae</taxon>
        <taxon>Verticillium</taxon>
    </lineage>
</organism>
<dbReference type="PANTHER" id="PTHR33112">
    <property type="entry name" value="DOMAIN PROTEIN, PUTATIVE-RELATED"/>
    <property type="match status" value="1"/>
</dbReference>
<name>A0A3M9Y7L4_9PEZI</name>